<dbReference type="GO" id="GO:0004890">
    <property type="term" value="F:GABA-A receptor activity"/>
    <property type="evidence" value="ECO:0007669"/>
    <property type="project" value="InterPro"/>
</dbReference>
<dbReference type="EMBL" id="BRZM01000002">
    <property type="protein sequence ID" value="GLD46632.1"/>
    <property type="molecule type" value="Genomic_DNA"/>
</dbReference>
<comment type="subcellular location">
    <subcellularLocation>
        <location evidence="1">Cell membrane</location>
        <topology evidence="1">Multi-pass membrane protein</topology>
    </subcellularLocation>
</comment>
<organism evidence="4 5">
    <name type="scientific">Lates japonicus</name>
    <name type="common">Japanese lates</name>
    <dbReference type="NCBI Taxonomy" id="270547"/>
    <lineage>
        <taxon>Eukaryota</taxon>
        <taxon>Metazoa</taxon>
        <taxon>Chordata</taxon>
        <taxon>Craniata</taxon>
        <taxon>Vertebrata</taxon>
        <taxon>Euteleostomi</taxon>
        <taxon>Actinopterygii</taxon>
        <taxon>Neopterygii</taxon>
        <taxon>Teleostei</taxon>
        <taxon>Neoteleostei</taxon>
        <taxon>Acanthomorphata</taxon>
        <taxon>Carangaria</taxon>
        <taxon>Carangaria incertae sedis</taxon>
        <taxon>Centropomidae</taxon>
        <taxon>Lates</taxon>
    </lineage>
</organism>
<keyword evidence="2" id="KW-1015">Disulfide bond</keyword>
<sequence>MRTKYARSSALLAVLSSVWSGAAVAAEYLAVNRDTQCCCLDAKRGILGDAVKGPHIATMCGRSRTAFLCLWACLLVANSVLGGKSSNNGMTDEQKDNTTVFTKILDSLLDGYDNRLRPGLGERVAEVKTDIRD</sequence>
<evidence type="ECO:0000256" key="2">
    <source>
        <dbReference type="ARBA" id="ARBA00023157"/>
    </source>
</evidence>
<accession>A0AAD3M321</accession>
<evidence type="ECO:0000256" key="3">
    <source>
        <dbReference type="SAM" id="SignalP"/>
    </source>
</evidence>
<feature type="chain" id="PRO_5041999400" evidence="3">
    <location>
        <begin position="26"/>
        <end position="133"/>
    </location>
</feature>
<gene>
    <name evidence="4" type="ORF">AKAME5_000097100</name>
</gene>
<evidence type="ECO:0000313" key="5">
    <source>
        <dbReference type="Proteomes" id="UP001279410"/>
    </source>
</evidence>
<keyword evidence="4" id="KW-0675">Receptor</keyword>
<dbReference type="InterPro" id="IPR001390">
    <property type="entry name" value="GABAAa_rcpt"/>
</dbReference>
<dbReference type="Proteomes" id="UP001279410">
    <property type="component" value="Unassembled WGS sequence"/>
</dbReference>
<proteinExistence type="predicted"/>
<keyword evidence="5" id="KW-1185">Reference proteome</keyword>
<evidence type="ECO:0000256" key="1">
    <source>
        <dbReference type="ARBA" id="ARBA00004651"/>
    </source>
</evidence>
<comment type="caution">
    <text evidence="4">The sequence shown here is derived from an EMBL/GenBank/DDBJ whole genome shotgun (WGS) entry which is preliminary data.</text>
</comment>
<dbReference type="GO" id="GO:0005886">
    <property type="term" value="C:plasma membrane"/>
    <property type="evidence" value="ECO:0007669"/>
    <property type="project" value="UniProtKB-SubCell"/>
</dbReference>
<evidence type="ECO:0000313" key="4">
    <source>
        <dbReference type="EMBL" id="GLD46632.1"/>
    </source>
</evidence>
<name>A0AAD3M321_LATJO</name>
<feature type="signal peptide" evidence="3">
    <location>
        <begin position="1"/>
        <end position="25"/>
    </location>
</feature>
<dbReference type="GO" id="GO:0005216">
    <property type="term" value="F:monoatomic ion channel activity"/>
    <property type="evidence" value="ECO:0007669"/>
    <property type="project" value="InterPro"/>
</dbReference>
<protein>
    <submittedName>
        <fullName evidence="4">Gamma-aminobutyric acid receptor subunit alpha-1 isoform X1</fullName>
    </submittedName>
</protein>
<dbReference type="AlphaFoldDB" id="A0AAD3M321"/>
<keyword evidence="3" id="KW-0732">Signal</keyword>
<dbReference type="PRINTS" id="PR01079">
    <property type="entry name" value="GABAARALPHA"/>
</dbReference>
<reference evidence="4" key="1">
    <citation type="submission" date="2022-08" db="EMBL/GenBank/DDBJ databases">
        <title>Genome sequencing of akame (Lates japonicus).</title>
        <authorList>
            <person name="Hashiguchi Y."/>
            <person name="Takahashi H."/>
        </authorList>
    </citation>
    <scope>NUCLEOTIDE SEQUENCE</scope>
    <source>
        <strain evidence="4">Kochi</strain>
    </source>
</reference>